<dbReference type="CDD" id="cd07990">
    <property type="entry name" value="LPLAT_LCLAT1-like"/>
    <property type="match status" value="1"/>
</dbReference>
<dbReference type="PaxDb" id="55529-EKX36980"/>
<gene>
    <name evidence="7" type="ORF">GUITHDRAFT_116847</name>
</gene>
<feature type="domain" description="Phospholipid/glycerol acyltransferase" evidence="6">
    <location>
        <begin position="65"/>
        <end position="187"/>
    </location>
</feature>
<dbReference type="GeneID" id="17293713"/>
<evidence type="ECO:0000256" key="2">
    <source>
        <dbReference type="ARBA" id="ARBA00022679"/>
    </source>
</evidence>
<reference evidence="9" key="2">
    <citation type="submission" date="2012-11" db="EMBL/GenBank/DDBJ databases">
        <authorList>
            <person name="Kuo A."/>
            <person name="Curtis B.A."/>
            <person name="Tanifuji G."/>
            <person name="Burki F."/>
            <person name="Gruber A."/>
            <person name="Irimia M."/>
            <person name="Maruyama S."/>
            <person name="Arias M.C."/>
            <person name="Ball S.G."/>
            <person name="Gile G.H."/>
            <person name="Hirakawa Y."/>
            <person name="Hopkins J.F."/>
            <person name="Rensing S.A."/>
            <person name="Schmutz J."/>
            <person name="Symeonidi A."/>
            <person name="Elias M."/>
            <person name="Eveleigh R.J."/>
            <person name="Herman E.K."/>
            <person name="Klute M.J."/>
            <person name="Nakayama T."/>
            <person name="Obornik M."/>
            <person name="Reyes-Prieto A."/>
            <person name="Armbrust E.V."/>
            <person name="Aves S.J."/>
            <person name="Beiko R.G."/>
            <person name="Coutinho P."/>
            <person name="Dacks J.B."/>
            <person name="Durnford D.G."/>
            <person name="Fast N.M."/>
            <person name="Green B.R."/>
            <person name="Grisdale C."/>
            <person name="Hempe F."/>
            <person name="Henrissat B."/>
            <person name="Hoppner M.P."/>
            <person name="Ishida K.-I."/>
            <person name="Kim E."/>
            <person name="Koreny L."/>
            <person name="Kroth P.G."/>
            <person name="Liu Y."/>
            <person name="Malik S.-B."/>
            <person name="Maier U.G."/>
            <person name="McRose D."/>
            <person name="Mock T."/>
            <person name="Neilson J.A."/>
            <person name="Onodera N.T."/>
            <person name="Poole A.M."/>
            <person name="Pritham E.J."/>
            <person name="Richards T.A."/>
            <person name="Rocap G."/>
            <person name="Roy S.W."/>
            <person name="Sarai C."/>
            <person name="Schaack S."/>
            <person name="Shirato S."/>
            <person name="Slamovits C.H."/>
            <person name="Spencer D.F."/>
            <person name="Suzuki S."/>
            <person name="Worden A.Z."/>
            <person name="Zauner S."/>
            <person name="Barry K."/>
            <person name="Bell C."/>
            <person name="Bharti A.K."/>
            <person name="Crow J.A."/>
            <person name="Grimwood J."/>
            <person name="Kramer R."/>
            <person name="Lindquist E."/>
            <person name="Lucas S."/>
            <person name="Salamov A."/>
            <person name="McFadden G.I."/>
            <person name="Lane C.E."/>
            <person name="Keeling P.J."/>
            <person name="Gray M.W."/>
            <person name="Grigoriev I.V."/>
            <person name="Archibald J.M."/>
        </authorList>
    </citation>
    <scope>NUCLEOTIDE SEQUENCE</scope>
    <source>
        <strain evidence="9">CCMP2712</strain>
    </source>
</reference>
<protein>
    <recommendedName>
        <fullName evidence="6">Phospholipid/glycerol acyltransferase domain-containing protein</fullName>
    </recommendedName>
</protein>
<feature type="signal peptide" evidence="5">
    <location>
        <begin position="1"/>
        <end position="20"/>
    </location>
</feature>
<reference evidence="8" key="3">
    <citation type="submission" date="2016-03" db="UniProtKB">
        <authorList>
            <consortium name="EnsemblProtists"/>
        </authorList>
    </citation>
    <scope>IDENTIFICATION</scope>
</reference>
<dbReference type="PANTHER" id="PTHR10983">
    <property type="entry name" value="1-ACYLGLYCEROL-3-PHOSPHATE ACYLTRANSFERASE-RELATED"/>
    <property type="match status" value="1"/>
</dbReference>
<accession>L1IMF4</accession>
<dbReference type="RefSeq" id="XP_005823960.1">
    <property type="nucleotide sequence ID" value="XM_005823903.1"/>
</dbReference>
<dbReference type="OrthoDB" id="186786at2759"/>
<keyword evidence="4" id="KW-0812">Transmembrane</keyword>
<keyword evidence="3" id="KW-0012">Acyltransferase</keyword>
<feature type="transmembrane region" description="Helical" evidence="4">
    <location>
        <begin position="283"/>
        <end position="305"/>
    </location>
</feature>
<evidence type="ECO:0000313" key="8">
    <source>
        <dbReference type="EnsemblProtists" id="EKX36980"/>
    </source>
</evidence>
<evidence type="ECO:0000256" key="5">
    <source>
        <dbReference type="SAM" id="SignalP"/>
    </source>
</evidence>
<dbReference type="InterPro" id="IPR032098">
    <property type="entry name" value="Acyltransf_C"/>
</dbReference>
<dbReference type="EMBL" id="JH993065">
    <property type="protein sequence ID" value="EKX36980.1"/>
    <property type="molecule type" value="Genomic_DNA"/>
</dbReference>
<keyword evidence="9" id="KW-1185">Reference proteome</keyword>
<keyword evidence="4" id="KW-0472">Membrane</keyword>
<dbReference type="OMA" id="VANHVAW"/>
<feature type="chain" id="PRO_5008770208" description="Phospholipid/glycerol acyltransferase domain-containing protein" evidence="5">
    <location>
        <begin position="21"/>
        <end position="348"/>
    </location>
</feature>
<keyword evidence="5" id="KW-0732">Signal</keyword>
<evidence type="ECO:0000256" key="4">
    <source>
        <dbReference type="SAM" id="Phobius"/>
    </source>
</evidence>
<sequence length="348" mass="39872">MHGLVLILTLVWSALVGSMALIMPSLCLLVLPFDGSRMLYRQWSAYVAKVKIVLSGDDLPYAEPAMIVCNHRTRIDWMFMWCLCLRLGLLNCMKIVLKDSLKSIPGFGWAMQSFLFVFLARDKSIDLKHMGEMLGYHTNNKLPLSLILFPEGTDLSPHNMAKSDAFASQNGLTKYRHVLHPKVIGWARSISLLRATCPAVYDVTIAYHDYEEVFKLDREGVKWRHPMSLMPESPAEVEEWIKQSFARKEKRLHQFYGNSKTFGPPSKPPIDEVEIENLWRQSLMFWSLASVLVLVSFFLVFGGLLFQAFSAIVWVLLTKAGGVDIIELWLHGERGLYRRLIETQDKFD</sequence>
<dbReference type="SMART" id="SM00563">
    <property type="entry name" value="PlsC"/>
    <property type="match status" value="1"/>
</dbReference>
<evidence type="ECO:0000313" key="9">
    <source>
        <dbReference type="Proteomes" id="UP000011087"/>
    </source>
</evidence>
<proteinExistence type="inferred from homology"/>
<dbReference type="EnsemblProtists" id="EKX36980">
    <property type="protein sequence ID" value="EKX36980"/>
    <property type="gene ID" value="GUITHDRAFT_116847"/>
</dbReference>
<keyword evidence="2" id="KW-0808">Transferase</keyword>
<feature type="transmembrane region" description="Helical" evidence="4">
    <location>
        <begin position="311"/>
        <end position="330"/>
    </location>
</feature>
<evidence type="ECO:0000313" key="7">
    <source>
        <dbReference type="EMBL" id="EKX36980.1"/>
    </source>
</evidence>
<organism evidence="7">
    <name type="scientific">Guillardia theta (strain CCMP2712)</name>
    <name type="common">Cryptophyte</name>
    <dbReference type="NCBI Taxonomy" id="905079"/>
    <lineage>
        <taxon>Eukaryota</taxon>
        <taxon>Cryptophyceae</taxon>
        <taxon>Pyrenomonadales</taxon>
        <taxon>Geminigeraceae</taxon>
        <taxon>Guillardia</taxon>
    </lineage>
</organism>
<keyword evidence="4" id="KW-1133">Transmembrane helix</keyword>
<feature type="transmembrane region" description="Helical" evidence="4">
    <location>
        <begin position="6"/>
        <end position="31"/>
    </location>
</feature>
<comment type="similarity">
    <text evidence="1">Belongs to the 1-acyl-sn-glycerol-3-phosphate acyltransferase family.</text>
</comment>
<dbReference type="HOGENOM" id="CLU_041844_4_1_1"/>
<reference evidence="7 9" key="1">
    <citation type="journal article" date="2012" name="Nature">
        <title>Algal genomes reveal evolutionary mosaicism and the fate of nucleomorphs.</title>
        <authorList>
            <consortium name="DOE Joint Genome Institute"/>
            <person name="Curtis B.A."/>
            <person name="Tanifuji G."/>
            <person name="Burki F."/>
            <person name="Gruber A."/>
            <person name="Irimia M."/>
            <person name="Maruyama S."/>
            <person name="Arias M.C."/>
            <person name="Ball S.G."/>
            <person name="Gile G.H."/>
            <person name="Hirakawa Y."/>
            <person name="Hopkins J.F."/>
            <person name="Kuo A."/>
            <person name="Rensing S.A."/>
            <person name="Schmutz J."/>
            <person name="Symeonidi A."/>
            <person name="Elias M."/>
            <person name="Eveleigh R.J."/>
            <person name="Herman E.K."/>
            <person name="Klute M.J."/>
            <person name="Nakayama T."/>
            <person name="Obornik M."/>
            <person name="Reyes-Prieto A."/>
            <person name="Armbrust E.V."/>
            <person name="Aves S.J."/>
            <person name="Beiko R.G."/>
            <person name="Coutinho P."/>
            <person name="Dacks J.B."/>
            <person name="Durnford D.G."/>
            <person name="Fast N.M."/>
            <person name="Green B.R."/>
            <person name="Grisdale C.J."/>
            <person name="Hempel F."/>
            <person name="Henrissat B."/>
            <person name="Hoppner M.P."/>
            <person name="Ishida K."/>
            <person name="Kim E."/>
            <person name="Koreny L."/>
            <person name="Kroth P.G."/>
            <person name="Liu Y."/>
            <person name="Malik S.B."/>
            <person name="Maier U.G."/>
            <person name="McRose D."/>
            <person name="Mock T."/>
            <person name="Neilson J.A."/>
            <person name="Onodera N.T."/>
            <person name="Poole A.M."/>
            <person name="Pritham E.J."/>
            <person name="Richards T.A."/>
            <person name="Rocap G."/>
            <person name="Roy S.W."/>
            <person name="Sarai C."/>
            <person name="Schaack S."/>
            <person name="Shirato S."/>
            <person name="Slamovits C.H."/>
            <person name="Spencer D.F."/>
            <person name="Suzuki S."/>
            <person name="Worden A.Z."/>
            <person name="Zauner S."/>
            <person name="Barry K."/>
            <person name="Bell C."/>
            <person name="Bharti A.K."/>
            <person name="Crow J.A."/>
            <person name="Grimwood J."/>
            <person name="Kramer R."/>
            <person name="Lindquist E."/>
            <person name="Lucas S."/>
            <person name="Salamov A."/>
            <person name="McFadden G.I."/>
            <person name="Lane C.E."/>
            <person name="Keeling P.J."/>
            <person name="Gray M.W."/>
            <person name="Grigoriev I.V."/>
            <person name="Archibald J.M."/>
        </authorList>
    </citation>
    <scope>NUCLEOTIDE SEQUENCE</scope>
    <source>
        <strain evidence="7 9">CCMP2712</strain>
    </source>
</reference>
<dbReference type="eggNOG" id="KOG1505">
    <property type="taxonomic scope" value="Eukaryota"/>
</dbReference>
<dbReference type="PANTHER" id="PTHR10983:SF16">
    <property type="entry name" value="LYSOCARDIOLIPIN ACYLTRANSFERASE 1"/>
    <property type="match status" value="1"/>
</dbReference>
<name>L1IMF4_GUITC</name>
<dbReference type="Proteomes" id="UP000011087">
    <property type="component" value="Unassembled WGS sequence"/>
</dbReference>
<dbReference type="KEGG" id="gtt:GUITHDRAFT_116847"/>
<dbReference type="Pfam" id="PF16076">
    <property type="entry name" value="Acyltransf_C"/>
    <property type="match status" value="1"/>
</dbReference>
<dbReference type="InterPro" id="IPR002123">
    <property type="entry name" value="Plipid/glycerol_acylTrfase"/>
</dbReference>
<dbReference type="Pfam" id="PF01553">
    <property type="entry name" value="Acyltransferase"/>
    <property type="match status" value="1"/>
</dbReference>
<evidence type="ECO:0000256" key="3">
    <source>
        <dbReference type="ARBA" id="ARBA00023315"/>
    </source>
</evidence>
<evidence type="ECO:0000259" key="6">
    <source>
        <dbReference type="SMART" id="SM00563"/>
    </source>
</evidence>
<dbReference type="GO" id="GO:0012505">
    <property type="term" value="C:endomembrane system"/>
    <property type="evidence" value="ECO:0007669"/>
    <property type="project" value="TreeGrafter"/>
</dbReference>
<dbReference type="AlphaFoldDB" id="L1IMF4"/>
<evidence type="ECO:0000256" key="1">
    <source>
        <dbReference type="ARBA" id="ARBA00008655"/>
    </source>
</evidence>
<dbReference type="GO" id="GO:0016746">
    <property type="term" value="F:acyltransferase activity"/>
    <property type="evidence" value="ECO:0007669"/>
    <property type="project" value="UniProtKB-KW"/>
</dbReference>
<dbReference type="STRING" id="905079.L1IMF4"/>
<dbReference type="SUPFAM" id="SSF69593">
    <property type="entry name" value="Glycerol-3-phosphate (1)-acyltransferase"/>
    <property type="match status" value="1"/>
</dbReference>